<comment type="catalytic activity">
    <reaction evidence="1 18 19">
        <text>(6R)-NADHX = (6S)-NADHX</text>
        <dbReference type="Rhea" id="RHEA:32215"/>
        <dbReference type="ChEBI" id="CHEBI:64074"/>
        <dbReference type="ChEBI" id="CHEBI:64075"/>
        <dbReference type="EC" id="5.1.99.6"/>
    </reaction>
</comment>
<evidence type="ECO:0000256" key="2">
    <source>
        <dbReference type="ARBA" id="ARBA00000909"/>
    </source>
</evidence>
<feature type="binding site" evidence="18">
    <location>
        <position position="68"/>
    </location>
    <ligand>
        <name>K(+)</name>
        <dbReference type="ChEBI" id="CHEBI:29103"/>
    </ligand>
</feature>
<dbReference type="GO" id="GO:0046496">
    <property type="term" value="P:nicotinamide nucleotide metabolic process"/>
    <property type="evidence" value="ECO:0007669"/>
    <property type="project" value="UniProtKB-UniRule"/>
</dbReference>
<evidence type="ECO:0000256" key="1">
    <source>
        <dbReference type="ARBA" id="ARBA00000013"/>
    </source>
</evidence>
<evidence type="ECO:0000256" key="11">
    <source>
        <dbReference type="ARBA" id="ARBA00023235"/>
    </source>
</evidence>
<evidence type="ECO:0000259" key="21">
    <source>
        <dbReference type="PROSITE" id="PS51385"/>
    </source>
</evidence>
<dbReference type="EC" id="4.2.1.136" evidence="19"/>
<dbReference type="GO" id="GO:0005524">
    <property type="term" value="F:ATP binding"/>
    <property type="evidence" value="ECO:0007669"/>
    <property type="project" value="UniProtKB-UniRule"/>
</dbReference>
<dbReference type="eggNOG" id="COG0063">
    <property type="taxonomic scope" value="Bacteria"/>
</dbReference>
<dbReference type="PROSITE" id="PS01049">
    <property type="entry name" value="YJEF_C_1"/>
    <property type="match status" value="1"/>
</dbReference>
<dbReference type="PATRIC" id="fig|1328313.3.peg.3313"/>
<comment type="catalytic activity">
    <reaction evidence="2 18 19">
        <text>(6R)-NADPHX = (6S)-NADPHX</text>
        <dbReference type="Rhea" id="RHEA:32227"/>
        <dbReference type="ChEBI" id="CHEBI:64076"/>
        <dbReference type="ChEBI" id="CHEBI:64077"/>
        <dbReference type="EC" id="5.1.99.6"/>
    </reaction>
</comment>
<comment type="similarity">
    <text evidence="18">Belongs to the NnrE/AIBP family.</text>
</comment>
<keyword evidence="5 18" id="KW-0479">Metal-binding</keyword>
<dbReference type="GO" id="GO:0052856">
    <property type="term" value="F:NAD(P)HX epimerase activity"/>
    <property type="evidence" value="ECO:0007669"/>
    <property type="project" value="UniProtKB-UniRule"/>
</dbReference>
<evidence type="ECO:0000256" key="10">
    <source>
        <dbReference type="ARBA" id="ARBA00023027"/>
    </source>
</evidence>
<feature type="domain" description="YjeF N-terminal" evidence="21">
    <location>
        <begin position="19"/>
        <end position="227"/>
    </location>
</feature>
<evidence type="ECO:0000313" key="22">
    <source>
        <dbReference type="EMBL" id="EWH08713.1"/>
    </source>
</evidence>
<comment type="cofactor">
    <cofactor evidence="17">
        <name>Mg(2+)</name>
        <dbReference type="ChEBI" id="CHEBI:18420"/>
    </cofactor>
</comment>
<feature type="binding site" evidence="17">
    <location>
        <begin position="417"/>
        <end position="421"/>
    </location>
    <ligand>
        <name>AMP</name>
        <dbReference type="ChEBI" id="CHEBI:456215"/>
    </ligand>
</feature>
<feature type="domain" description="YjeF C-terminal" evidence="20">
    <location>
        <begin position="237"/>
        <end position="504"/>
    </location>
</feature>
<keyword evidence="8 17" id="KW-0521">NADP</keyword>
<evidence type="ECO:0000256" key="15">
    <source>
        <dbReference type="ARBA" id="ARBA00048238"/>
    </source>
</evidence>
<dbReference type="Pfam" id="PF01256">
    <property type="entry name" value="Carb_kinase"/>
    <property type="match status" value="1"/>
</dbReference>
<dbReference type="PANTHER" id="PTHR12592:SF0">
    <property type="entry name" value="ATP-DEPENDENT (S)-NAD(P)H-HYDRATE DEHYDRATASE"/>
    <property type="match status" value="1"/>
</dbReference>
<dbReference type="InterPro" id="IPR004443">
    <property type="entry name" value="YjeF_N_dom"/>
</dbReference>
<reference evidence="22 23" key="1">
    <citation type="journal article" date="2014" name="Genome Announc.">
        <title>Draft Genome Sequence of the Agar-Degrading Bacterium Catenovulum sp. Strain DS-2, Isolated from Intestines of Haliotis diversicolor.</title>
        <authorList>
            <person name="Shan D."/>
            <person name="Li X."/>
            <person name="Gu Z."/>
            <person name="Wei G."/>
            <person name="Gao Z."/>
            <person name="Shao Z."/>
        </authorList>
    </citation>
    <scope>NUCLEOTIDE SEQUENCE [LARGE SCALE GENOMIC DNA]</scope>
    <source>
        <strain evidence="22 23">DS-2</strain>
    </source>
</reference>
<comment type="similarity">
    <text evidence="4 19">In the C-terminal section; belongs to the NnrD/CARKD family.</text>
</comment>
<evidence type="ECO:0000256" key="12">
    <source>
        <dbReference type="ARBA" id="ARBA00023239"/>
    </source>
</evidence>
<evidence type="ECO:0000256" key="7">
    <source>
        <dbReference type="ARBA" id="ARBA00022840"/>
    </source>
</evidence>
<evidence type="ECO:0000256" key="9">
    <source>
        <dbReference type="ARBA" id="ARBA00022958"/>
    </source>
</evidence>
<accession>W7QKU8</accession>
<dbReference type="Gene3D" id="3.40.1190.20">
    <property type="match status" value="1"/>
</dbReference>
<feature type="binding site" evidence="17">
    <location>
        <position position="445"/>
    </location>
    <ligand>
        <name>AMP</name>
        <dbReference type="ChEBI" id="CHEBI:456215"/>
    </ligand>
</feature>
<evidence type="ECO:0000256" key="19">
    <source>
        <dbReference type="PIRNR" id="PIRNR017184"/>
    </source>
</evidence>
<dbReference type="InterPro" id="IPR029056">
    <property type="entry name" value="Ribokinase-like"/>
</dbReference>
<comment type="function">
    <text evidence="18">Catalyzes the epimerization of the S- and R-forms of NAD(P)HX, a damaged form of NAD(P)H that is a result of enzymatic or heat-dependent hydration. This is a prerequisite for the S-specific NAD(P)H-hydrate dehydratase to allow the repair of both epimers of NAD(P)HX.</text>
</comment>
<dbReference type="EC" id="5.1.99.6" evidence="19"/>
<keyword evidence="22" id="KW-0808">Transferase</keyword>
<comment type="function">
    <text evidence="17">Catalyzes the dehydration of the S-form of NAD(P)HX at the expense of ADP, which is converted to AMP. Together with NAD(P)HX epimerase, which catalyzes the epimerization of the S- and R-forms, the enzyme allows the repair of both epimers of NAD(P)HX, a damaged form of NAD(P)H that is a result of enzymatic or heat-dependent hydration.</text>
</comment>
<dbReference type="InterPro" id="IPR036652">
    <property type="entry name" value="YjeF_N_dom_sf"/>
</dbReference>
<keyword evidence="10 17" id="KW-0520">NAD</keyword>
<evidence type="ECO:0000256" key="4">
    <source>
        <dbReference type="ARBA" id="ARBA00009524"/>
    </source>
</evidence>
<dbReference type="NCBIfam" id="TIGR00197">
    <property type="entry name" value="yjeF_nterm"/>
    <property type="match status" value="1"/>
</dbReference>
<dbReference type="PIRSF" id="PIRSF017184">
    <property type="entry name" value="Nnr"/>
    <property type="match status" value="1"/>
</dbReference>
<keyword evidence="7 17" id="KW-0067">ATP-binding</keyword>
<evidence type="ECO:0000256" key="3">
    <source>
        <dbReference type="ARBA" id="ARBA00006001"/>
    </source>
</evidence>
<dbReference type="GO" id="GO:0052855">
    <property type="term" value="F:ADP-dependent NAD(P)H-hydrate dehydratase activity"/>
    <property type="evidence" value="ECO:0007669"/>
    <property type="project" value="UniProtKB-UniRule"/>
</dbReference>
<feature type="binding site" evidence="17">
    <location>
        <position position="380"/>
    </location>
    <ligand>
        <name>(6S)-NADPHX</name>
        <dbReference type="ChEBI" id="CHEBI:64076"/>
    </ligand>
</feature>
<dbReference type="eggNOG" id="COG0062">
    <property type="taxonomic scope" value="Bacteria"/>
</dbReference>
<evidence type="ECO:0000256" key="8">
    <source>
        <dbReference type="ARBA" id="ARBA00022857"/>
    </source>
</evidence>
<dbReference type="Gene3D" id="3.40.50.10260">
    <property type="entry name" value="YjeF N-terminal domain"/>
    <property type="match status" value="1"/>
</dbReference>
<dbReference type="CDD" id="cd01171">
    <property type="entry name" value="YXKO-related"/>
    <property type="match status" value="1"/>
</dbReference>
<dbReference type="GO" id="GO:0016301">
    <property type="term" value="F:kinase activity"/>
    <property type="evidence" value="ECO:0007669"/>
    <property type="project" value="UniProtKB-KW"/>
</dbReference>
<dbReference type="PROSITE" id="PS51383">
    <property type="entry name" value="YJEF_C_3"/>
    <property type="match status" value="1"/>
</dbReference>
<evidence type="ECO:0000256" key="17">
    <source>
        <dbReference type="HAMAP-Rule" id="MF_01965"/>
    </source>
</evidence>
<feature type="binding site" evidence="18">
    <location>
        <begin position="141"/>
        <end position="147"/>
    </location>
    <ligand>
        <name>(6S)-NADPHX</name>
        <dbReference type="ChEBI" id="CHEBI:64076"/>
    </ligand>
</feature>
<sequence length="506" mass="54143">MKLSSIRHWPTNLYTPEQIRSTEAKAAELNNLSLFQLMQQAGKAIFELVEGTFDASAHIGILLGKGNNAGDGLVVAKLAVEAGWQVSLVYMPNCQAFKGEAAQAQAELMALDQPSLSRLKQQNAVAADFSQFDLLVDCVLGTGFTGNLSAEWADIFQQANHSSRMIISADIPSGVNGLTGEADSNAIQAQHTVTFLALKTGLFTHDAADYCGLIHYASLGCQHQIEQLNKAYYQLSDWNQLKTFLPARRRNSHKGSFGHVVCIGGDKGMAGAIRLSAEAALRSGAGKVTVLTHPDNVLLVATGRPELMVRGINGITSEVRKLIEQTDVILIGPGLGKTGWANGLMQLVVESNKNTVVDADGLNWLASYRYKKQNWILTPHPTEAARMLNQSTNHIQHNRFAAATELHAHFGGAIVLKGCGSLIASEQGIKVSRYGNPGMASAGMGDLLAGICAAMLAQGYTTELAAELAVNIHAKAGDLAAKQGERGMIASDLLQYMREVINPSKA</sequence>
<evidence type="ECO:0000256" key="18">
    <source>
        <dbReference type="HAMAP-Rule" id="MF_01966"/>
    </source>
</evidence>
<comment type="catalytic activity">
    <reaction evidence="15 17 19">
        <text>(6S)-NADHX + ADP = AMP + phosphate + NADH + H(+)</text>
        <dbReference type="Rhea" id="RHEA:32223"/>
        <dbReference type="ChEBI" id="CHEBI:15378"/>
        <dbReference type="ChEBI" id="CHEBI:43474"/>
        <dbReference type="ChEBI" id="CHEBI:57945"/>
        <dbReference type="ChEBI" id="CHEBI:64074"/>
        <dbReference type="ChEBI" id="CHEBI:456215"/>
        <dbReference type="ChEBI" id="CHEBI:456216"/>
        <dbReference type="EC" id="4.2.1.136"/>
    </reaction>
</comment>
<dbReference type="Pfam" id="PF03853">
    <property type="entry name" value="YjeF_N"/>
    <property type="match status" value="1"/>
</dbReference>
<comment type="caution">
    <text evidence="22">The sequence shown here is derived from an EMBL/GenBank/DDBJ whole genome shotgun (WGS) entry which is preliminary data.</text>
</comment>
<feature type="binding site" evidence="18">
    <location>
        <position position="170"/>
    </location>
    <ligand>
        <name>(6S)-NADPHX</name>
        <dbReference type="ChEBI" id="CHEBI:64076"/>
    </ligand>
</feature>
<evidence type="ECO:0000259" key="20">
    <source>
        <dbReference type="PROSITE" id="PS51383"/>
    </source>
</evidence>
<organism evidence="22 23">
    <name type="scientific">Catenovulum agarivorans DS-2</name>
    <dbReference type="NCBI Taxonomy" id="1328313"/>
    <lineage>
        <taxon>Bacteria</taxon>
        <taxon>Pseudomonadati</taxon>
        <taxon>Pseudomonadota</taxon>
        <taxon>Gammaproteobacteria</taxon>
        <taxon>Alteromonadales</taxon>
        <taxon>Alteromonadaceae</taxon>
        <taxon>Catenovulum</taxon>
    </lineage>
</organism>
<keyword evidence="22" id="KW-0418">Kinase</keyword>
<dbReference type="GO" id="GO:0046872">
    <property type="term" value="F:metal ion binding"/>
    <property type="evidence" value="ECO:0007669"/>
    <property type="project" value="UniProtKB-UniRule"/>
</dbReference>
<keyword evidence="11 18" id="KW-0413">Isomerase</keyword>
<dbReference type="GO" id="GO:0110051">
    <property type="term" value="P:metabolite repair"/>
    <property type="evidence" value="ECO:0007669"/>
    <property type="project" value="TreeGrafter"/>
</dbReference>
<comment type="similarity">
    <text evidence="17">Belongs to the NnrD/CARKD family.</text>
</comment>
<dbReference type="SUPFAM" id="SSF53613">
    <property type="entry name" value="Ribokinase-like"/>
    <property type="match status" value="1"/>
</dbReference>
<gene>
    <name evidence="17" type="primary">nnrD</name>
    <name evidence="18" type="synonym">nnrE</name>
    <name evidence="22" type="ORF">DS2_16214</name>
</gene>
<keyword evidence="9 18" id="KW-0630">Potassium</keyword>
<dbReference type="HAMAP" id="MF_01965">
    <property type="entry name" value="NADHX_dehydratase"/>
    <property type="match status" value="1"/>
</dbReference>
<dbReference type="OrthoDB" id="9806925at2"/>
<comment type="caution">
    <text evidence="18">Lacks conserved residue(s) required for the propagation of feature annotation.</text>
</comment>
<evidence type="ECO:0000256" key="5">
    <source>
        <dbReference type="ARBA" id="ARBA00022723"/>
    </source>
</evidence>
<dbReference type="PROSITE" id="PS51385">
    <property type="entry name" value="YJEF_N"/>
    <property type="match status" value="1"/>
</dbReference>
<feature type="binding site" evidence="18">
    <location>
        <position position="173"/>
    </location>
    <ligand>
        <name>K(+)</name>
        <dbReference type="ChEBI" id="CHEBI:29103"/>
    </ligand>
</feature>
<dbReference type="NCBIfam" id="TIGR00196">
    <property type="entry name" value="yjeF_cterm"/>
    <property type="match status" value="1"/>
</dbReference>
<name>W7QKU8_9ALTE</name>
<comment type="cofactor">
    <cofactor evidence="18 19">
        <name>K(+)</name>
        <dbReference type="ChEBI" id="CHEBI:29103"/>
    </cofactor>
    <text evidence="18 19">Binds 1 potassium ion per subunit.</text>
</comment>
<dbReference type="Proteomes" id="UP000019276">
    <property type="component" value="Unassembled WGS sequence"/>
</dbReference>
<dbReference type="RefSeq" id="WP_035015936.1">
    <property type="nucleotide sequence ID" value="NZ_ARZY01000039.1"/>
</dbReference>
<comment type="subunit">
    <text evidence="17">Homotetramer.</text>
</comment>
<dbReference type="InterPro" id="IPR017953">
    <property type="entry name" value="Carbohydrate_kinase_pred_CS"/>
</dbReference>
<dbReference type="HAMAP" id="MF_01966">
    <property type="entry name" value="NADHX_epimerase"/>
    <property type="match status" value="1"/>
</dbReference>
<evidence type="ECO:0000256" key="13">
    <source>
        <dbReference type="ARBA" id="ARBA00023268"/>
    </source>
</evidence>
<evidence type="ECO:0000256" key="16">
    <source>
        <dbReference type="ARBA" id="ARBA00049209"/>
    </source>
</evidence>
<dbReference type="InterPro" id="IPR000631">
    <property type="entry name" value="CARKD"/>
</dbReference>
<keyword evidence="13" id="KW-0511">Multifunctional enzyme</keyword>
<feature type="binding site" evidence="17">
    <location>
        <position position="446"/>
    </location>
    <ligand>
        <name>(6S)-NADPHX</name>
        <dbReference type="ChEBI" id="CHEBI:64076"/>
    </ligand>
</feature>
<keyword evidence="23" id="KW-1185">Reference proteome</keyword>
<dbReference type="SUPFAM" id="SSF64153">
    <property type="entry name" value="YjeF N-terminal domain-like"/>
    <property type="match status" value="1"/>
</dbReference>
<dbReference type="STRING" id="1328313.DS2_16214"/>
<evidence type="ECO:0000256" key="14">
    <source>
        <dbReference type="ARBA" id="ARBA00025153"/>
    </source>
</evidence>
<protein>
    <recommendedName>
        <fullName evidence="19">Bifunctional NAD(P)H-hydrate repair enzyme</fullName>
    </recommendedName>
    <alternativeName>
        <fullName evidence="19">Nicotinamide nucleotide repair protein</fullName>
    </alternativeName>
    <domain>
        <recommendedName>
            <fullName evidence="19">ADP-dependent (S)-NAD(P)H-hydrate dehydratase</fullName>
            <ecNumber evidence="19">4.2.1.136</ecNumber>
        </recommendedName>
        <alternativeName>
            <fullName evidence="19">ADP-dependent NAD(P)HX dehydratase</fullName>
        </alternativeName>
    </domain>
    <domain>
        <recommendedName>
            <fullName evidence="19">NAD(P)H-hydrate epimerase</fullName>
            <ecNumber evidence="19">5.1.99.6</ecNumber>
        </recommendedName>
    </domain>
</protein>
<dbReference type="EMBL" id="ARZY01000039">
    <property type="protein sequence ID" value="EWH08713.1"/>
    <property type="molecule type" value="Genomic_DNA"/>
</dbReference>
<feature type="binding site" evidence="17">
    <location>
        <position position="272"/>
    </location>
    <ligand>
        <name>(6S)-NADPHX</name>
        <dbReference type="ChEBI" id="CHEBI:64076"/>
    </ligand>
</feature>
<evidence type="ECO:0000256" key="6">
    <source>
        <dbReference type="ARBA" id="ARBA00022741"/>
    </source>
</evidence>
<comment type="similarity">
    <text evidence="3 19">In the N-terminal section; belongs to the NnrE/AIBP family.</text>
</comment>
<keyword evidence="6 17" id="KW-0547">Nucleotide-binding</keyword>
<comment type="function">
    <text evidence="14 19">Bifunctional enzyme that catalyzes the epimerization of the S- and R-forms of NAD(P)HX and the dehydration of the S-form of NAD(P)HX at the expense of ADP, which is converted to AMP. This allows the repair of both epimers of NAD(P)HX, a damaged form of NAD(P)H that is a result of enzymatic or heat-dependent hydration.</text>
</comment>
<dbReference type="AlphaFoldDB" id="W7QKU8"/>
<feature type="binding site" evidence="18">
    <location>
        <position position="137"/>
    </location>
    <ligand>
        <name>K(+)</name>
        <dbReference type="ChEBI" id="CHEBI:29103"/>
    </ligand>
</feature>
<proteinExistence type="inferred from homology"/>
<dbReference type="PANTHER" id="PTHR12592">
    <property type="entry name" value="ATP-DEPENDENT (S)-NAD(P)H-HYDRATE DEHYDRATASE FAMILY MEMBER"/>
    <property type="match status" value="1"/>
</dbReference>
<keyword evidence="12 17" id="KW-0456">Lyase</keyword>
<comment type="catalytic activity">
    <reaction evidence="16 17 19">
        <text>(6S)-NADPHX + ADP = AMP + phosphate + NADPH + H(+)</text>
        <dbReference type="Rhea" id="RHEA:32235"/>
        <dbReference type="ChEBI" id="CHEBI:15378"/>
        <dbReference type="ChEBI" id="CHEBI:43474"/>
        <dbReference type="ChEBI" id="CHEBI:57783"/>
        <dbReference type="ChEBI" id="CHEBI:64076"/>
        <dbReference type="ChEBI" id="CHEBI:456215"/>
        <dbReference type="ChEBI" id="CHEBI:456216"/>
        <dbReference type="EC" id="4.2.1.136"/>
    </reaction>
</comment>
<evidence type="ECO:0000313" key="23">
    <source>
        <dbReference type="Proteomes" id="UP000019276"/>
    </source>
</evidence>
<feature type="binding site" evidence="17">
    <location>
        <position position="334"/>
    </location>
    <ligand>
        <name>(6S)-NADPHX</name>
        <dbReference type="ChEBI" id="CHEBI:64076"/>
    </ligand>
</feature>
<dbReference type="InterPro" id="IPR030677">
    <property type="entry name" value="Nnr"/>
</dbReference>